<organism evidence="2 3">
    <name type="scientific">Paraburkholderia lacunae</name>
    <dbReference type="NCBI Taxonomy" id="2211104"/>
    <lineage>
        <taxon>Bacteria</taxon>
        <taxon>Pseudomonadati</taxon>
        <taxon>Pseudomonadota</taxon>
        <taxon>Betaproteobacteria</taxon>
        <taxon>Burkholderiales</taxon>
        <taxon>Burkholderiaceae</taxon>
        <taxon>Paraburkholderia</taxon>
    </lineage>
</organism>
<evidence type="ECO:0000313" key="2">
    <source>
        <dbReference type="EMBL" id="RDK02618.1"/>
    </source>
</evidence>
<dbReference type="AlphaFoldDB" id="A0A370NAU3"/>
<keyword evidence="1" id="KW-0812">Transmembrane</keyword>
<dbReference type="EMBL" id="QHKS01000006">
    <property type="protein sequence ID" value="RDK02618.1"/>
    <property type="molecule type" value="Genomic_DNA"/>
</dbReference>
<reference evidence="3" key="1">
    <citation type="submission" date="2018-05" db="EMBL/GenBank/DDBJ databases">
        <authorList>
            <person name="Feng T."/>
        </authorList>
    </citation>
    <scope>NUCLEOTIDE SEQUENCE [LARGE SCALE GENOMIC DNA]</scope>
    <source>
        <strain evidence="3">S27</strain>
    </source>
</reference>
<feature type="transmembrane region" description="Helical" evidence="1">
    <location>
        <begin position="59"/>
        <end position="80"/>
    </location>
</feature>
<comment type="caution">
    <text evidence="2">The sequence shown here is derived from an EMBL/GenBank/DDBJ whole genome shotgun (WGS) entry which is preliminary data.</text>
</comment>
<proteinExistence type="predicted"/>
<gene>
    <name evidence="2" type="ORF">DLM46_10110</name>
</gene>
<protein>
    <submittedName>
        <fullName evidence="2">Uncharacterized protein</fullName>
    </submittedName>
</protein>
<sequence>MAPHLIQFTQDELSHWAGMGDYVLIPPDRSYEIVLRYEGEPPHGDSYHMLSLGDRRLPGFAWGCIFTMSACSNFIAFSWMERRFERLTTIVDVRLGRYFVLPSYIYHPRIEWPVVLDAVAAEQPYEFVGNEAWRTF</sequence>
<dbReference type="Proteomes" id="UP000254875">
    <property type="component" value="Unassembled WGS sequence"/>
</dbReference>
<evidence type="ECO:0000256" key="1">
    <source>
        <dbReference type="SAM" id="Phobius"/>
    </source>
</evidence>
<evidence type="ECO:0000313" key="3">
    <source>
        <dbReference type="Proteomes" id="UP000254875"/>
    </source>
</evidence>
<name>A0A370NAU3_9BURK</name>
<keyword evidence="1" id="KW-0472">Membrane</keyword>
<accession>A0A370NAU3</accession>
<keyword evidence="1" id="KW-1133">Transmembrane helix</keyword>
<keyword evidence="3" id="KW-1185">Reference proteome</keyword>